<organism evidence="1 2">
    <name type="scientific">Solanum tuberosum</name>
    <name type="common">Potato</name>
    <dbReference type="NCBI Taxonomy" id="4113"/>
    <lineage>
        <taxon>Eukaryota</taxon>
        <taxon>Viridiplantae</taxon>
        <taxon>Streptophyta</taxon>
        <taxon>Embryophyta</taxon>
        <taxon>Tracheophyta</taxon>
        <taxon>Spermatophyta</taxon>
        <taxon>Magnoliopsida</taxon>
        <taxon>eudicotyledons</taxon>
        <taxon>Gunneridae</taxon>
        <taxon>Pentapetalae</taxon>
        <taxon>asterids</taxon>
        <taxon>lamiids</taxon>
        <taxon>Solanales</taxon>
        <taxon>Solanaceae</taxon>
        <taxon>Solanoideae</taxon>
        <taxon>Solaneae</taxon>
        <taxon>Solanum</taxon>
    </lineage>
</organism>
<dbReference type="PANTHER" id="PTHR15140:SF38">
    <property type="entry name" value="NB-ARC DOMAIN-CONTAINING PROTEIN"/>
    <property type="match status" value="1"/>
</dbReference>
<gene>
    <name evidence="1" type="ORF">KY290_025657</name>
</gene>
<dbReference type="Proteomes" id="UP000826656">
    <property type="component" value="Unassembled WGS sequence"/>
</dbReference>
<dbReference type="SUPFAM" id="SSF52047">
    <property type="entry name" value="RNI-like"/>
    <property type="match status" value="1"/>
</dbReference>
<reference evidence="1 2" key="1">
    <citation type="journal article" date="2021" name="bioRxiv">
        <title>Chromosome-scale and haplotype-resolved genome assembly of a tetraploid potato cultivar.</title>
        <authorList>
            <person name="Sun H."/>
            <person name="Jiao W.-B."/>
            <person name="Krause K."/>
            <person name="Campoy J.A."/>
            <person name="Goel M."/>
            <person name="Folz-Donahue K."/>
            <person name="Kukat C."/>
            <person name="Huettel B."/>
            <person name="Schneeberger K."/>
        </authorList>
    </citation>
    <scope>NUCLEOTIDE SEQUENCE [LARGE SCALE GENOMIC DNA]</scope>
    <source>
        <strain evidence="1">SolTubOtavaFocal</strain>
        <tissue evidence="1">Leaves</tissue>
    </source>
</reference>
<dbReference type="InterPro" id="IPR032675">
    <property type="entry name" value="LRR_dom_sf"/>
</dbReference>
<evidence type="ECO:0000313" key="2">
    <source>
        <dbReference type="Proteomes" id="UP000826656"/>
    </source>
</evidence>
<dbReference type="EMBL" id="JAIVGD010000018">
    <property type="protein sequence ID" value="KAH0755387.1"/>
    <property type="molecule type" value="Genomic_DNA"/>
</dbReference>
<comment type="caution">
    <text evidence="1">The sequence shown here is derived from an EMBL/GenBank/DDBJ whole genome shotgun (WGS) entry which is preliminary data.</text>
</comment>
<protein>
    <submittedName>
        <fullName evidence="1">Uncharacterized protein</fullName>
    </submittedName>
</protein>
<dbReference type="PANTHER" id="PTHR15140">
    <property type="entry name" value="TUBULIN-SPECIFIC CHAPERONE E"/>
    <property type="match status" value="1"/>
</dbReference>
<proteinExistence type="predicted"/>
<dbReference type="Gene3D" id="3.80.10.10">
    <property type="entry name" value="Ribonuclease Inhibitor"/>
    <property type="match status" value="1"/>
</dbReference>
<keyword evidence="2" id="KW-1185">Reference proteome</keyword>
<name>A0ABQ7UU72_SOLTU</name>
<evidence type="ECO:0000313" key="1">
    <source>
        <dbReference type="EMBL" id="KAH0755387.1"/>
    </source>
</evidence>
<sequence length="95" mass="11157">MEDVTFQNLKSLRLDCVLFSEWQVDAENSFPVLEKLHINRCDELMEIPDSFGDIASLELITVWDCPQLKESILNIREYVKEMTGEDKLERDHINL</sequence>
<accession>A0ABQ7UU72</accession>